<dbReference type="InterPro" id="IPR029058">
    <property type="entry name" value="AB_hydrolase_fold"/>
</dbReference>
<dbReference type="NCBIfam" id="TIGR02427">
    <property type="entry name" value="protocat_pcaD"/>
    <property type="match status" value="1"/>
</dbReference>
<dbReference type="InterPro" id="IPR026968">
    <property type="entry name" value="PcaD/CatD"/>
</dbReference>
<dbReference type="InterPro" id="IPR052512">
    <property type="entry name" value="4CMD/NDH-1_regulator"/>
</dbReference>
<dbReference type="Proteomes" id="UP000437736">
    <property type="component" value="Unassembled WGS sequence"/>
</dbReference>
<comment type="caution">
    <text evidence="3">The sequence shown here is derived from an EMBL/GenBank/DDBJ whole genome shotgun (WGS) entry which is preliminary data.</text>
</comment>
<dbReference type="EMBL" id="WJHE01000012">
    <property type="protein sequence ID" value="MST31162.1"/>
    <property type="molecule type" value="Genomic_DNA"/>
</dbReference>
<keyword evidence="3" id="KW-0378">Hydrolase</keyword>
<feature type="domain" description="Carboxymuconolactone decarboxylase-like" evidence="2">
    <location>
        <begin position="286"/>
        <end position="367"/>
    </location>
</feature>
<dbReference type="InterPro" id="IPR000073">
    <property type="entry name" value="AB_hydrolase_1"/>
</dbReference>
<dbReference type="Pfam" id="PF02627">
    <property type="entry name" value="CMD"/>
    <property type="match status" value="1"/>
</dbReference>
<accession>A0ABW9QNJ3</accession>
<evidence type="ECO:0000259" key="1">
    <source>
        <dbReference type="Pfam" id="PF00561"/>
    </source>
</evidence>
<organism evidence="3 4">
    <name type="scientific">Acidiferrimicrobium australe</name>
    <dbReference type="NCBI Taxonomy" id="2664430"/>
    <lineage>
        <taxon>Bacteria</taxon>
        <taxon>Bacillati</taxon>
        <taxon>Actinomycetota</taxon>
        <taxon>Acidimicrobiia</taxon>
        <taxon>Acidimicrobiales</taxon>
        <taxon>Acidimicrobiaceae</taxon>
        <taxon>Acidiferrimicrobium</taxon>
    </lineage>
</organism>
<dbReference type="GO" id="GO:0047570">
    <property type="term" value="F:3-oxoadipate enol-lactonase activity"/>
    <property type="evidence" value="ECO:0007669"/>
    <property type="project" value="UniProtKB-EC"/>
</dbReference>
<dbReference type="Gene3D" id="1.20.1290.10">
    <property type="entry name" value="AhpD-like"/>
    <property type="match status" value="1"/>
</dbReference>
<dbReference type="EC" id="3.1.1.24" evidence="3"/>
<dbReference type="SUPFAM" id="SSF53474">
    <property type="entry name" value="alpha/beta-Hydrolases"/>
    <property type="match status" value="1"/>
</dbReference>
<dbReference type="InterPro" id="IPR003779">
    <property type="entry name" value="CMD-like"/>
</dbReference>
<dbReference type="Pfam" id="PF00561">
    <property type="entry name" value="Abhydrolase_1"/>
    <property type="match status" value="1"/>
</dbReference>
<reference evidence="3 4" key="1">
    <citation type="submission" date="2019-11" db="EMBL/GenBank/DDBJ databases">
        <title>Acidiferrimicrobium australis gen. nov., sp. nov., an acidophilic and obligately heterotrophic, member of the Actinobacteria that catalyses dissimilatory oxido- reduction of iron isolated from metal-rich acidic water in Chile.</title>
        <authorList>
            <person name="Gonzalez D."/>
            <person name="Huber K."/>
            <person name="Hedrich S."/>
            <person name="Rojas-Villalobos C."/>
            <person name="Quatrini R."/>
            <person name="Dinamarca M.A."/>
            <person name="Schwarz A."/>
            <person name="Canales C."/>
            <person name="Nancucheo I."/>
        </authorList>
    </citation>
    <scope>NUCLEOTIDE SEQUENCE [LARGE SCALE GENOMIC DNA]</scope>
    <source>
        <strain evidence="3 4">USS-CCA1</strain>
    </source>
</reference>
<dbReference type="SUPFAM" id="SSF69118">
    <property type="entry name" value="AhpD-like"/>
    <property type="match status" value="1"/>
</dbReference>
<evidence type="ECO:0000313" key="4">
    <source>
        <dbReference type="Proteomes" id="UP000437736"/>
    </source>
</evidence>
<keyword evidence="4" id="KW-1185">Reference proteome</keyword>
<name>A0ABW9QNJ3_9ACTN</name>
<dbReference type="PANTHER" id="PTHR33570">
    <property type="entry name" value="4-CARBOXYMUCONOLACTONE DECARBOXYLASE FAMILY PROTEIN"/>
    <property type="match status" value="1"/>
</dbReference>
<dbReference type="PRINTS" id="PR00111">
    <property type="entry name" value="ABHYDROLASE"/>
</dbReference>
<evidence type="ECO:0000259" key="2">
    <source>
        <dbReference type="Pfam" id="PF02627"/>
    </source>
</evidence>
<protein>
    <submittedName>
        <fullName evidence="3">3-oxoadipate enol-lactonase</fullName>
        <ecNumber evidence="3">3.1.1.24</ecNumber>
    </submittedName>
</protein>
<dbReference type="InterPro" id="IPR029032">
    <property type="entry name" value="AhpD-like"/>
</dbReference>
<feature type="domain" description="AB hydrolase-1" evidence="1">
    <location>
        <begin position="14"/>
        <end position="238"/>
    </location>
</feature>
<dbReference type="Gene3D" id="3.40.50.1820">
    <property type="entry name" value="alpha/beta hydrolase"/>
    <property type="match status" value="1"/>
</dbReference>
<evidence type="ECO:0000313" key="3">
    <source>
        <dbReference type="EMBL" id="MST31162.1"/>
    </source>
</evidence>
<dbReference type="PANTHER" id="PTHR33570:SF2">
    <property type="entry name" value="CARBOXYMUCONOLACTONE DECARBOXYLASE-LIKE DOMAIN-CONTAINING PROTEIN"/>
    <property type="match status" value="1"/>
</dbReference>
<proteinExistence type="predicted"/>
<sequence>MIPSHRVDGPPGAPVLVLSNSLGASSAMWDAQVPVLTTRFRVVRYEQRGHGGSPAPAPGPYTIADLGTDLVELLDHLGVERAALCGVSLGGMVALWVAVHHPQRVDGLVLACTAAELGPPEGWAERAATVRAASPSVLAETLVGRWFTPGFVQRRPEVAAAVAAMLAADDPEGYAGCCEAIGAMDQRPDLGRVAAPTLVIAGADDPVTPPARAVELQAGIPGASLLVLAGASHLANIEQAAAFTQAVVDHLAGTIVERGDAMRRRVLGDAHVDRSAADASPLGAPFTDFITRTAWGDVWTRPALDLRTRSCITVAALSALGRLEELELHVRGARRNGLADEEIAEVILHTAVYAGVPAANAALRVARRVLEADG</sequence>
<gene>
    <name evidence="3" type="primary">pcaD</name>
    <name evidence="3" type="ORF">GHK86_00255</name>
</gene>